<dbReference type="EMBL" id="CP110615">
    <property type="protein sequence ID" value="UZJ24785.1"/>
    <property type="molecule type" value="Genomic_DNA"/>
</dbReference>
<organism evidence="2 3">
    <name type="scientific">Rhodococcus antarcticus</name>
    <dbReference type="NCBI Taxonomy" id="2987751"/>
    <lineage>
        <taxon>Bacteria</taxon>
        <taxon>Bacillati</taxon>
        <taxon>Actinomycetota</taxon>
        <taxon>Actinomycetes</taxon>
        <taxon>Mycobacteriales</taxon>
        <taxon>Nocardiaceae</taxon>
        <taxon>Rhodococcus</taxon>
    </lineage>
</organism>
<reference evidence="2" key="1">
    <citation type="submission" date="2022-10" db="EMBL/GenBank/DDBJ databases">
        <title>Rhodococcus sp.75.</title>
        <authorList>
            <person name="Sun M."/>
        </authorList>
    </citation>
    <scope>NUCLEOTIDE SEQUENCE</scope>
    <source>
        <strain evidence="2">75</strain>
    </source>
</reference>
<sequence length="424" mass="45307">MEGDDAVSMISRRTLLAAAVGTAVAACTESTPTVAAGSASSTVDQTSASAASTTTPAAATTTASGRPVLRLIGDGSTSDTGPQPHQPTPRPLAPGETPPQFVVFSWDGAGNLATGQFPRFRSLAADLGASMTFFLTGTYALPVDRRELYHPPQHRVGASAIGLFNRDEVLATMSEIGLAWIDGHEIGTHFNGHFCGTNGAGRWSPQEWRSEIDQAVGFVQTWRTNAAAPDAPPLPFDYATELVGGRAPCLEGQKNLLPAAAELGWRYDASSPGGSQVWPTKKSGLWDLPLQSIPFAGDGAHQTLSMDYNLMYKQNGGDPDGDPARFAEWRTQAYQSYLAGFTRALTSNRAPMFIGNHFEQWNGGIYMDAVEQVLTTIAAHEDVRLVSFRQLVDWLDVQDPAVIARLRTLSPGVAPTGGWRTFLA</sequence>
<dbReference type="InterPro" id="IPR011330">
    <property type="entry name" value="Glyco_hydro/deAcase_b/a-brl"/>
</dbReference>
<name>A0ABY6NZI3_9NOCA</name>
<evidence type="ECO:0008006" key="4">
    <source>
        <dbReference type="Google" id="ProtNLM"/>
    </source>
</evidence>
<dbReference type="Proteomes" id="UP001164965">
    <property type="component" value="Chromosome"/>
</dbReference>
<feature type="compositionally biased region" description="Low complexity" evidence="1">
    <location>
        <begin position="38"/>
        <end position="64"/>
    </location>
</feature>
<protein>
    <recommendedName>
        <fullName evidence="4">Secreted protein</fullName>
    </recommendedName>
</protein>
<evidence type="ECO:0000313" key="3">
    <source>
        <dbReference type="Proteomes" id="UP001164965"/>
    </source>
</evidence>
<dbReference type="SUPFAM" id="SSF88713">
    <property type="entry name" value="Glycoside hydrolase/deacetylase"/>
    <property type="match status" value="1"/>
</dbReference>
<evidence type="ECO:0000256" key="1">
    <source>
        <dbReference type="SAM" id="MobiDB-lite"/>
    </source>
</evidence>
<evidence type="ECO:0000313" key="2">
    <source>
        <dbReference type="EMBL" id="UZJ24785.1"/>
    </source>
</evidence>
<keyword evidence="3" id="KW-1185">Reference proteome</keyword>
<dbReference type="PROSITE" id="PS51318">
    <property type="entry name" value="TAT"/>
    <property type="match status" value="1"/>
</dbReference>
<accession>A0ABY6NZI3</accession>
<feature type="region of interest" description="Disordered" evidence="1">
    <location>
        <begin position="32"/>
        <end position="100"/>
    </location>
</feature>
<dbReference type="RefSeq" id="WP_265382891.1">
    <property type="nucleotide sequence ID" value="NZ_CP110615.1"/>
</dbReference>
<dbReference type="InterPro" id="IPR052740">
    <property type="entry name" value="CE4"/>
</dbReference>
<dbReference type="InterPro" id="IPR006311">
    <property type="entry name" value="TAT_signal"/>
</dbReference>
<dbReference type="Gene3D" id="3.20.20.370">
    <property type="entry name" value="Glycoside hydrolase/deacetylase"/>
    <property type="match status" value="1"/>
</dbReference>
<proteinExistence type="predicted"/>
<dbReference type="PANTHER" id="PTHR45985:SF3">
    <property type="entry name" value="CHITIN DEACETYLASE-LIKE 4"/>
    <property type="match status" value="1"/>
</dbReference>
<dbReference type="PANTHER" id="PTHR45985">
    <property type="match status" value="1"/>
</dbReference>
<gene>
    <name evidence="2" type="ORF">RHODO2019_17020</name>
</gene>